<evidence type="ECO:0000313" key="7">
    <source>
        <dbReference type="Proteomes" id="UP000271974"/>
    </source>
</evidence>
<dbReference type="PANTHER" id="PTHR22906:SF43">
    <property type="entry name" value="PROPERDIN"/>
    <property type="match status" value="1"/>
</dbReference>
<dbReference type="InterPro" id="IPR000884">
    <property type="entry name" value="TSP1_rpt"/>
</dbReference>
<evidence type="ECO:0000256" key="1">
    <source>
        <dbReference type="ARBA" id="ARBA00004613"/>
    </source>
</evidence>
<keyword evidence="4" id="KW-0677">Repeat</keyword>
<dbReference type="PROSITE" id="PS50092">
    <property type="entry name" value="TSP1"/>
    <property type="match status" value="2"/>
</dbReference>
<keyword evidence="7" id="KW-1185">Reference proteome</keyword>
<proteinExistence type="predicted"/>
<dbReference type="STRING" id="188477.A0A433UC79"/>
<dbReference type="SUPFAM" id="SSF82895">
    <property type="entry name" value="TSP-1 type 1 repeat"/>
    <property type="match status" value="2"/>
</dbReference>
<evidence type="ECO:0008006" key="8">
    <source>
        <dbReference type="Google" id="ProtNLM"/>
    </source>
</evidence>
<dbReference type="Proteomes" id="UP000271974">
    <property type="component" value="Unassembled WGS sequence"/>
</dbReference>
<protein>
    <recommendedName>
        <fullName evidence="8">Spondin-like TSP1 domain-containing protein</fullName>
    </recommendedName>
</protein>
<comment type="subcellular location">
    <subcellularLocation>
        <location evidence="1">Secreted</location>
    </subcellularLocation>
</comment>
<dbReference type="Gene3D" id="2.20.100.10">
    <property type="entry name" value="Thrombospondin type-1 (TSP1) repeat"/>
    <property type="match status" value="2"/>
</dbReference>
<keyword evidence="2" id="KW-0964">Secreted</keyword>
<keyword evidence="3" id="KW-0732">Signal</keyword>
<gene>
    <name evidence="6" type="ORF">EGW08_000785</name>
</gene>
<evidence type="ECO:0000256" key="2">
    <source>
        <dbReference type="ARBA" id="ARBA00022525"/>
    </source>
</evidence>
<dbReference type="PANTHER" id="PTHR22906">
    <property type="entry name" value="PROPERDIN"/>
    <property type="match status" value="1"/>
</dbReference>
<dbReference type="InterPro" id="IPR036383">
    <property type="entry name" value="TSP1_rpt_sf"/>
</dbReference>
<comment type="caution">
    <text evidence="6">The sequence shown here is derived from an EMBL/GenBank/DDBJ whole genome shotgun (WGS) entry which is preliminary data.</text>
</comment>
<sequence length="99" mass="10608">GGEQERIRLCDDPEPTNGGKDCEGSLRETMACNTQQCPIDGGEGEWSEWSSCTVTCGGGTRNRQRACDNPTPSLGGQECAGAMAEVEECNNTTCPREYN</sequence>
<organism evidence="6 7">
    <name type="scientific">Elysia chlorotica</name>
    <name type="common">Eastern emerald elysia</name>
    <name type="synonym">Sea slug</name>
    <dbReference type="NCBI Taxonomy" id="188477"/>
    <lineage>
        <taxon>Eukaryota</taxon>
        <taxon>Metazoa</taxon>
        <taxon>Spiralia</taxon>
        <taxon>Lophotrochozoa</taxon>
        <taxon>Mollusca</taxon>
        <taxon>Gastropoda</taxon>
        <taxon>Heterobranchia</taxon>
        <taxon>Euthyneura</taxon>
        <taxon>Panpulmonata</taxon>
        <taxon>Sacoglossa</taxon>
        <taxon>Placobranchoidea</taxon>
        <taxon>Plakobranchidae</taxon>
        <taxon>Elysia</taxon>
    </lineage>
</organism>
<keyword evidence="5" id="KW-1015">Disulfide bond</keyword>
<accession>A0A433UC79</accession>
<dbReference type="OrthoDB" id="6273859at2759"/>
<name>A0A433UC79_ELYCH</name>
<dbReference type="Pfam" id="PF00090">
    <property type="entry name" value="TSP_1"/>
    <property type="match status" value="2"/>
</dbReference>
<dbReference type="InterPro" id="IPR052065">
    <property type="entry name" value="Compl_asym_regulator"/>
</dbReference>
<evidence type="ECO:0000256" key="4">
    <source>
        <dbReference type="ARBA" id="ARBA00022737"/>
    </source>
</evidence>
<reference evidence="6 7" key="1">
    <citation type="submission" date="2019-01" db="EMBL/GenBank/DDBJ databases">
        <title>A draft genome assembly of the solar-powered sea slug Elysia chlorotica.</title>
        <authorList>
            <person name="Cai H."/>
            <person name="Li Q."/>
            <person name="Fang X."/>
            <person name="Li J."/>
            <person name="Curtis N.E."/>
            <person name="Altenburger A."/>
            <person name="Shibata T."/>
            <person name="Feng M."/>
            <person name="Maeda T."/>
            <person name="Schwartz J.A."/>
            <person name="Shigenobu S."/>
            <person name="Lundholm N."/>
            <person name="Nishiyama T."/>
            <person name="Yang H."/>
            <person name="Hasebe M."/>
            <person name="Li S."/>
            <person name="Pierce S.K."/>
            <person name="Wang J."/>
        </authorList>
    </citation>
    <scope>NUCLEOTIDE SEQUENCE [LARGE SCALE GENOMIC DNA]</scope>
    <source>
        <strain evidence="6">EC2010</strain>
        <tissue evidence="6">Whole organism of an adult</tissue>
    </source>
</reference>
<dbReference type="PRINTS" id="PR01705">
    <property type="entry name" value="TSP1REPEAT"/>
</dbReference>
<dbReference type="EMBL" id="RQTK01000011">
    <property type="protein sequence ID" value="RUS91461.1"/>
    <property type="molecule type" value="Genomic_DNA"/>
</dbReference>
<evidence type="ECO:0000256" key="3">
    <source>
        <dbReference type="ARBA" id="ARBA00022729"/>
    </source>
</evidence>
<evidence type="ECO:0000256" key="5">
    <source>
        <dbReference type="ARBA" id="ARBA00023157"/>
    </source>
</evidence>
<evidence type="ECO:0000313" key="6">
    <source>
        <dbReference type="EMBL" id="RUS91461.1"/>
    </source>
</evidence>
<dbReference type="SMART" id="SM00209">
    <property type="entry name" value="TSP1"/>
    <property type="match status" value="1"/>
</dbReference>
<dbReference type="FunFam" id="2.20.100.10:FF:000007">
    <property type="entry name" value="Thrombospondin 1"/>
    <property type="match status" value="1"/>
</dbReference>
<feature type="non-terminal residue" evidence="6">
    <location>
        <position position="1"/>
    </location>
</feature>
<feature type="non-terminal residue" evidence="6">
    <location>
        <position position="99"/>
    </location>
</feature>
<dbReference type="AlphaFoldDB" id="A0A433UC79"/>